<sequence>MNAGGLDGFKALSGLGFLGLWIHRPGFCAPSTPVPRLSLLRRIIHSELRSTTQPPNMDRPVSDPEKAGFEHSDHIRTSSINDSHDLDIDHGFTAEEQRKIIRRVDRRLVVTVGAMYCVSLMDRTNLSAAAIAGMTKELGLYLDNRYSIASLLFFIPYIIFQPPSTIIVRKIGPRLHLGGLTLLWGAVMIGMGFSAKYTHLYACRILLGVLEAGFFPSCVYLLSTWYTRYEVGKRYSVFYLLGCVASAFSGILAFGLMQLNGQQGLTGWRWIFIIEGALTCVLGLAGYWLLVDFPDSKKRKDWNFLGERERAWIVARVNRDRGDAHIPAFNLKRFLGAGADWRIWAYAMIFFNTTTVSYALAYFLPIILQVNMGFDVGAAQCLVAPPYAFAGIVMFATAWLGDRMKFRGPVILINMLFCIVGLPIMGFHSSAAVRYFGVFLTTAGANSNVPAVMAYQANNIRGQWKRAFCSATLVSFGGIGGIAGSLLFREQDKPHYRPGMYACIACSLLTCILVSLLTVDAYFKNKKADRGEKELEADDEGAQPGFRYTY</sequence>
<evidence type="ECO:0000256" key="7">
    <source>
        <dbReference type="SAM" id="Phobius"/>
    </source>
</evidence>
<proteinExistence type="predicted"/>
<dbReference type="PANTHER" id="PTHR43791:SF47">
    <property type="entry name" value="MAJOR FACILITATOR SUPERFAMILY (MFS) PROFILE DOMAIN-CONTAINING PROTEIN-RELATED"/>
    <property type="match status" value="1"/>
</dbReference>
<dbReference type="InterPro" id="IPR036259">
    <property type="entry name" value="MFS_trans_sf"/>
</dbReference>
<comment type="subcellular location">
    <subcellularLocation>
        <location evidence="1">Membrane</location>
        <topology evidence="1">Multi-pass membrane protein</topology>
    </subcellularLocation>
</comment>
<evidence type="ECO:0000313" key="10">
    <source>
        <dbReference type="Proteomes" id="UP000830671"/>
    </source>
</evidence>
<dbReference type="PROSITE" id="PS50850">
    <property type="entry name" value="MFS"/>
    <property type="match status" value="1"/>
</dbReference>
<dbReference type="GO" id="GO:0016020">
    <property type="term" value="C:membrane"/>
    <property type="evidence" value="ECO:0007669"/>
    <property type="project" value="UniProtKB-SubCell"/>
</dbReference>
<evidence type="ECO:0000256" key="4">
    <source>
        <dbReference type="ARBA" id="ARBA00022989"/>
    </source>
</evidence>
<dbReference type="InterPro" id="IPR011701">
    <property type="entry name" value="MFS"/>
</dbReference>
<feature type="transmembrane region" description="Helical" evidence="7">
    <location>
        <begin position="237"/>
        <end position="256"/>
    </location>
</feature>
<dbReference type="GeneID" id="73343454"/>
<feature type="region of interest" description="Disordered" evidence="6">
    <location>
        <begin position="49"/>
        <end position="70"/>
    </location>
</feature>
<evidence type="ECO:0000256" key="5">
    <source>
        <dbReference type="ARBA" id="ARBA00023136"/>
    </source>
</evidence>
<name>A0A9Q8SV06_9PEZI</name>
<feature type="transmembrane region" description="Helical" evidence="7">
    <location>
        <begin position="146"/>
        <end position="168"/>
    </location>
</feature>
<feature type="compositionally biased region" description="Basic and acidic residues" evidence="6">
    <location>
        <begin position="60"/>
        <end position="70"/>
    </location>
</feature>
<evidence type="ECO:0000313" key="9">
    <source>
        <dbReference type="EMBL" id="UQC83970.1"/>
    </source>
</evidence>
<feature type="transmembrane region" description="Helical" evidence="7">
    <location>
        <begin position="175"/>
        <end position="193"/>
    </location>
</feature>
<keyword evidence="2" id="KW-0813">Transport</keyword>
<keyword evidence="4 7" id="KW-1133">Transmembrane helix</keyword>
<protein>
    <submittedName>
        <fullName evidence="9">Major facilitator superfamily transporter</fullName>
    </submittedName>
</protein>
<gene>
    <name evidence="9" type="ORF">CLUP02_09466</name>
</gene>
<dbReference type="FunFam" id="1.20.1250.20:FF:000409">
    <property type="entry name" value="MFS general substrate transporter"/>
    <property type="match status" value="1"/>
</dbReference>
<keyword evidence="10" id="KW-1185">Reference proteome</keyword>
<dbReference type="AlphaFoldDB" id="A0A9Q8SV06"/>
<feature type="transmembrane region" description="Helical" evidence="7">
    <location>
        <begin position="268"/>
        <end position="290"/>
    </location>
</feature>
<feature type="transmembrane region" description="Helical" evidence="7">
    <location>
        <begin position="108"/>
        <end position="134"/>
    </location>
</feature>
<accession>A0A9Q8SV06</accession>
<dbReference type="SUPFAM" id="SSF103473">
    <property type="entry name" value="MFS general substrate transporter"/>
    <property type="match status" value="1"/>
</dbReference>
<feature type="transmembrane region" description="Helical" evidence="7">
    <location>
        <begin position="343"/>
        <end position="364"/>
    </location>
</feature>
<evidence type="ECO:0000256" key="3">
    <source>
        <dbReference type="ARBA" id="ARBA00022692"/>
    </source>
</evidence>
<dbReference type="Pfam" id="PF07690">
    <property type="entry name" value="MFS_1"/>
    <property type="match status" value="1"/>
</dbReference>
<feature type="domain" description="Major facilitator superfamily (MFS) profile" evidence="8">
    <location>
        <begin position="108"/>
        <end position="522"/>
    </location>
</feature>
<evidence type="ECO:0000256" key="2">
    <source>
        <dbReference type="ARBA" id="ARBA00022448"/>
    </source>
</evidence>
<dbReference type="InterPro" id="IPR020846">
    <property type="entry name" value="MFS_dom"/>
</dbReference>
<evidence type="ECO:0000256" key="1">
    <source>
        <dbReference type="ARBA" id="ARBA00004141"/>
    </source>
</evidence>
<dbReference type="Proteomes" id="UP000830671">
    <property type="component" value="Chromosome 5"/>
</dbReference>
<dbReference type="RefSeq" id="XP_049145588.1">
    <property type="nucleotide sequence ID" value="XM_049288444.1"/>
</dbReference>
<dbReference type="FunFam" id="1.20.1250.20:FF:000511">
    <property type="entry name" value="MFS general substrate transporter"/>
    <property type="match status" value="1"/>
</dbReference>
<keyword evidence="5 7" id="KW-0472">Membrane</keyword>
<feature type="transmembrane region" description="Helical" evidence="7">
    <location>
        <begin position="376"/>
        <end position="399"/>
    </location>
</feature>
<dbReference type="KEGG" id="clup:CLUP02_09466"/>
<feature type="transmembrane region" description="Helical" evidence="7">
    <location>
        <begin position="499"/>
        <end position="523"/>
    </location>
</feature>
<dbReference type="PANTHER" id="PTHR43791">
    <property type="entry name" value="PERMEASE-RELATED"/>
    <property type="match status" value="1"/>
</dbReference>
<dbReference type="Gene3D" id="1.20.1250.20">
    <property type="entry name" value="MFS general substrate transporter like domains"/>
    <property type="match status" value="2"/>
</dbReference>
<dbReference type="GO" id="GO:0022857">
    <property type="term" value="F:transmembrane transporter activity"/>
    <property type="evidence" value="ECO:0007669"/>
    <property type="project" value="InterPro"/>
</dbReference>
<feature type="transmembrane region" description="Helical" evidence="7">
    <location>
        <begin position="205"/>
        <end position="225"/>
    </location>
</feature>
<feature type="transmembrane region" description="Helical" evidence="7">
    <location>
        <begin position="435"/>
        <end position="455"/>
    </location>
</feature>
<evidence type="ECO:0000256" key="6">
    <source>
        <dbReference type="SAM" id="MobiDB-lite"/>
    </source>
</evidence>
<reference evidence="9" key="1">
    <citation type="journal article" date="2021" name="Mol. Plant Microbe Interact.">
        <title>Complete Genome Sequence of the Plant-Pathogenic Fungus Colletotrichum lupini.</title>
        <authorList>
            <person name="Baroncelli R."/>
            <person name="Pensec F."/>
            <person name="Da Lio D."/>
            <person name="Boufleur T."/>
            <person name="Vicente I."/>
            <person name="Sarrocco S."/>
            <person name="Picot A."/>
            <person name="Baraldi E."/>
            <person name="Sukno S."/>
            <person name="Thon M."/>
            <person name="Le Floch G."/>
        </authorList>
    </citation>
    <scope>NUCLEOTIDE SEQUENCE</scope>
    <source>
        <strain evidence="9">IMI 504893</strain>
    </source>
</reference>
<dbReference type="EMBL" id="CP019477">
    <property type="protein sequence ID" value="UQC83970.1"/>
    <property type="molecule type" value="Genomic_DNA"/>
</dbReference>
<feature type="transmembrane region" description="Helical" evidence="7">
    <location>
        <begin position="467"/>
        <end position="487"/>
    </location>
</feature>
<evidence type="ECO:0000259" key="8">
    <source>
        <dbReference type="PROSITE" id="PS50850"/>
    </source>
</evidence>
<feature type="transmembrane region" description="Helical" evidence="7">
    <location>
        <begin position="411"/>
        <end position="429"/>
    </location>
</feature>
<organism evidence="9 10">
    <name type="scientific">Colletotrichum lupini</name>
    <dbReference type="NCBI Taxonomy" id="145971"/>
    <lineage>
        <taxon>Eukaryota</taxon>
        <taxon>Fungi</taxon>
        <taxon>Dikarya</taxon>
        <taxon>Ascomycota</taxon>
        <taxon>Pezizomycotina</taxon>
        <taxon>Sordariomycetes</taxon>
        <taxon>Hypocreomycetidae</taxon>
        <taxon>Glomerellales</taxon>
        <taxon>Glomerellaceae</taxon>
        <taxon>Colletotrichum</taxon>
        <taxon>Colletotrichum acutatum species complex</taxon>
    </lineage>
</organism>
<keyword evidence="3 7" id="KW-0812">Transmembrane</keyword>